<evidence type="ECO:0000313" key="2">
    <source>
        <dbReference type="EMBL" id="KAJ8369765.1"/>
    </source>
</evidence>
<feature type="compositionally biased region" description="Basic and acidic residues" evidence="1">
    <location>
        <begin position="202"/>
        <end position="213"/>
    </location>
</feature>
<dbReference type="Proteomes" id="UP001152622">
    <property type="component" value="Chromosome 3"/>
</dbReference>
<dbReference type="EMBL" id="JAINUF010000003">
    <property type="protein sequence ID" value="KAJ8369765.1"/>
    <property type="molecule type" value="Genomic_DNA"/>
</dbReference>
<dbReference type="AlphaFoldDB" id="A0A9Q1J4Z7"/>
<accession>A0A9Q1J4Z7</accession>
<feature type="region of interest" description="Disordered" evidence="1">
    <location>
        <begin position="202"/>
        <end position="221"/>
    </location>
</feature>
<gene>
    <name evidence="2" type="ORF">SKAU_G00097930</name>
</gene>
<feature type="compositionally biased region" description="Basic and acidic residues" evidence="1">
    <location>
        <begin position="1"/>
        <end position="10"/>
    </location>
</feature>
<name>A0A9Q1J4Z7_SYNKA</name>
<feature type="region of interest" description="Disordered" evidence="1">
    <location>
        <begin position="319"/>
        <end position="344"/>
    </location>
</feature>
<evidence type="ECO:0000313" key="3">
    <source>
        <dbReference type="Proteomes" id="UP001152622"/>
    </source>
</evidence>
<protein>
    <submittedName>
        <fullName evidence="2">Uncharacterized protein</fullName>
    </submittedName>
</protein>
<proteinExistence type="predicted"/>
<feature type="region of interest" description="Disordered" evidence="1">
    <location>
        <begin position="1"/>
        <end position="97"/>
    </location>
</feature>
<organism evidence="2 3">
    <name type="scientific">Synaphobranchus kaupii</name>
    <name type="common">Kaup's arrowtooth eel</name>
    <dbReference type="NCBI Taxonomy" id="118154"/>
    <lineage>
        <taxon>Eukaryota</taxon>
        <taxon>Metazoa</taxon>
        <taxon>Chordata</taxon>
        <taxon>Craniata</taxon>
        <taxon>Vertebrata</taxon>
        <taxon>Euteleostomi</taxon>
        <taxon>Actinopterygii</taxon>
        <taxon>Neopterygii</taxon>
        <taxon>Teleostei</taxon>
        <taxon>Anguilliformes</taxon>
        <taxon>Synaphobranchidae</taxon>
        <taxon>Synaphobranchus</taxon>
    </lineage>
</organism>
<dbReference type="OrthoDB" id="10261083at2759"/>
<sequence>MDITTRHESNGMEPQLSLEDIFTFSSRPHSARRGQGHTNPTEGSVSSPEMWGDGGGAHRGARLEDDFFGSESEEDESYSAAVIQRPGKQSGPDVSSSLGLTSRIQAYEGNNQPNAEHAYYSEASESPTQPLESDTMLKMEVSLGDCARNEHTSMMPTRCLSPNRTRLGYGLGSPRNMTACQDTYCRTSLSRKSLKEIPIGDSRLHMDHTESSRTSHQPNRASGFKLCVQGSLGNQEEELLMLASLLRQQEDEREEIYKEGTSAGLSASQIHNCNVSISSSSDDTSTWTPYVPMPAYQGHHYQEEMSPLLQSNPRDRLNVLSPPIIPPSQKERGKEPGHHPTNTQTDAVILTSVEEDFLNLLYDPCLNCYFDPESGKYYELV</sequence>
<reference evidence="2" key="1">
    <citation type="journal article" date="2023" name="Science">
        <title>Genome structures resolve the early diversification of teleost fishes.</title>
        <authorList>
            <person name="Parey E."/>
            <person name="Louis A."/>
            <person name="Montfort J."/>
            <person name="Bouchez O."/>
            <person name="Roques C."/>
            <person name="Iampietro C."/>
            <person name="Lluch J."/>
            <person name="Castinel A."/>
            <person name="Donnadieu C."/>
            <person name="Desvignes T."/>
            <person name="Floi Bucao C."/>
            <person name="Jouanno E."/>
            <person name="Wen M."/>
            <person name="Mejri S."/>
            <person name="Dirks R."/>
            <person name="Jansen H."/>
            <person name="Henkel C."/>
            <person name="Chen W.J."/>
            <person name="Zahm M."/>
            <person name="Cabau C."/>
            <person name="Klopp C."/>
            <person name="Thompson A.W."/>
            <person name="Robinson-Rechavi M."/>
            <person name="Braasch I."/>
            <person name="Lecointre G."/>
            <person name="Bobe J."/>
            <person name="Postlethwait J.H."/>
            <person name="Berthelot C."/>
            <person name="Roest Crollius H."/>
            <person name="Guiguen Y."/>
        </authorList>
    </citation>
    <scope>NUCLEOTIDE SEQUENCE</scope>
    <source>
        <strain evidence="2">WJC10195</strain>
    </source>
</reference>
<dbReference type="PANTHER" id="PTHR12458">
    <property type="entry name" value="ORF PROTEIN"/>
    <property type="match status" value="1"/>
</dbReference>
<feature type="compositionally biased region" description="Basic and acidic residues" evidence="1">
    <location>
        <begin position="329"/>
        <end position="338"/>
    </location>
</feature>
<dbReference type="InterPro" id="IPR040441">
    <property type="entry name" value="CFA20/CFAP20DC"/>
</dbReference>
<feature type="compositionally biased region" description="Acidic residues" evidence="1">
    <location>
        <begin position="66"/>
        <end position="77"/>
    </location>
</feature>
<keyword evidence="3" id="KW-1185">Reference proteome</keyword>
<comment type="caution">
    <text evidence="2">The sequence shown here is derived from an EMBL/GenBank/DDBJ whole genome shotgun (WGS) entry which is preliminary data.</text>
</comment>
<evidence type="ECO:0000256" key="1">
    <source>
        <dbReference type="SAM" id="MobiDB-lite"/>
    </source>
</evidence>
<feature type="compositionally biased region" description="Polar residues" evidence="1">
    <location>
        <begin position="36"/>
        <end position="47"/>
    </location>
</feature>